<reference evidence="7" key="1">
    <citation type="submission" date="2023-03" db="EMBL/GenBank/DDBJ databases">
        <title>Complete genome of Cladonia borealis.</title>
        <authorList>
            <person name="Park H."/>
        </authorList>
    </citation>
    <scope>NUCLEOTIDE SEQUENCE</scope>
    <source>
        <strain evidence="7">ANT050790</strain>
    </source>
</reference>
<organism evidence="7 8">
    <name type="scientific">Cladonia borealis</name>
    <dbReference type="NCBI Taxonomy" id="184061"/>
    <lineage>
        <taxon>Eukaryota</taxon>
        <taxon>Fungi</taxon>
        <taxon>Dikarya</taxon>
        <taxon>Ascomycota</taxon>
        <taxon>Pezizomycotina</taxon>
        <taxon>Lecanoromycetes</taxon>
        <taxon>OSLEUM clade</taxon>
        <taxon>Lecanoromycetidae</taxon>
        <taxon>Lecanorales</taxon>
        <taxon>Lecanorineae</taxon>
        <taxon>Cladoniaceae</taxon>
        <taxon>Cladonia</taxon>
    </lineage>
</organism>
<dbReference type="EMBL" id="JAFEKC020000006">
    <property type="protein sequence ID" value="KAK0513847.1"/>
    <property type="molecule type" value="Genomic_DNA"/>
</dbReference>
<feature type="compositionally biased region" description="Low complexity" evidence="6">
    <location>
        <begin position="51"/>
        <end position="69"/>
    </location>
</feature>
<dbReference type="GO" id="GO:0051082">
    <property type="term" value="F:unfolded protein binding"/>
    <property type="evidence" value="ECO:0007669"/>
    <property type="project" value="TreeGrafter"/>
</dbReference>
<keyword evidence="4" id="KW-0496">Mitochondrion</keyword>
<dbReference type="SUPFAM" id="SSF58014">
    <property type="entry name" value="Coiled-coil domain of nucleotide exchange factor GrpE"/>
    <property type="match status" value="1"/>
</dbReference>
<dbReference type="Proteomes" id="UP001166286">
    <property type="component" value="Unassembled WGS sequence"/>
</dbReference>
<sequence>MIQRSLLRQSRVASSSIRAQYKAPITRSHFPPVRIYQPLGATARRWQSTTTDSNGDANSAASTNGASSEAAKEEDPIKKELEAKNKEIIDIKDKYLRSVADFRNLQDRTKRDIDNARSFAITRFASDLIESVDNLDRALATAQATQLAESGSGTDANNDLENLLEGLKMTERILMQTLKKHGLERFDPSEKGERFDPNLHEATFQTRVEGKEDGSVFMTQQKGFLLNGRVIRAAKVGVVKNS</sequence>
<keyword evidence="8" id="KW-1185">Reference proteome</keyword>
<dbReference type="GO" id="GO:0051087">
    <property type="term" value="F:protein-folding chaperone binding"/>
    <property type="evidence" value="ECO:0007669"/>
    <property type="project" value="InterPro"/>
</dbReference>
<dbReference type="CDD" id="cd00446">
    <property type="entry name" value="GrpE"/>
    <property type="match status" value="1"/>
</dbReference>
<comment type="subcellular location">
    <subcellularLocation>
        <location evidence="1 4">Mitochondrion matrix</location>
    </subcellularLocation>
</comment>
<gene>
    <name evidence="7" type="ORF">JMJ35_003569</name>
</gene>
<dbReference type="GO" id="GO:0042803">
    <property type="term" value="F:protein homodimerization activity"/>
    <property type="evidence" value="ECO:0007669"/>
    <property type="project" value="InterPro"/>
</dbReference>
<evidence type="ECO:0000256" key="3">
    <source>
        <dbReference type="ARBA" id="ARBA00023186"/>
    </source>
</evidence>
<dbReference type="PANTHER" id="PTHR21237:SF23">
    <property type="entry name" value="GRPE PROTEIN HOMOLOG, MITOCHONDRIAL"/>
    <property type="match status" value="1"/>
</dbReference>
<dbReference type="GO" id="GO:0000774">
    <property type="term" value="F:adenyl-nucleotide exchange factor activity"/>
    <property type="evidence" value="ECO:0007669"/>
    <property type="project" value="InterPro"/>
</dbReference>
<dbReference type="GO" id="GO:0030150">
    <property type="term" value="P:protein import into mitochondrial matrix"/>
    <property type="evidence" value="ECO:0007669"/>
    <property type="project" value="TreeGrafter"/>
</dbReference>
<dbReference type="HAMAP" id="MF_01151">
    <property type="entry name" value="GrpE"/>
    <property type="match status" value="1"/>
</dbReference>
<dbReference type="SUPFAM" id="SSF51064">
    <property type="entry name" value="Head domain of nucleotide exchange factor GrpE"/>
    <property type="match status" value="1"/>
</dbReference>
<evidence type="ECO:0000256" key="6">
    <source>
        <dbReference type="SAM" id="MobiDB-lite"/>
    </source>
</evidence>
<dbReference type="Gene3D" id="3.90.20.20">
    <property type="match status" value="1"/>
</dbReference>
<evidence type="ECO:0000313" key="7">
    <source>
        <dbReference type="EMBL" id="KAK0513847.1"/>
    </source>
</evidence>
<comment type="caution">
    <text evidence="7">The sequence shown here is derived from an EMBL/GenBank/DDBJ whole genome shotgun (WGS) entry which is preliminary data.</text>
</comment>
<keyword evidence="3 4" id="KW-0143">Chaperone</keyword>
<evidence type="ECO:0000256" key="1">
    <source>
        <dbReference type="ARBA" id="ARBA00004305"/>
    </source>
</evidence>
<dbReference type="GO" id="GO:0001405">
    <property type="term" value="C:PAM complex, Tim23 associated import motor"/>
    <property type="evidence" value="ECO:0007669"/>
    <property type="project" value="TreeGrafter"/>
</dbReference>
<evidence type="ECO:0000256" key="4">
    <source>
        <dbReference type="RuleBase" id="RU000640"/>
    </source>
</evidence>
<evidence type="ECO:0000256" key="5">
    <source>
        <dbReference type="RuleBase" id="RU004478"/>
    </source>
</evidence>
<accession>A0AA39R2R5</accession>
<dbReference type="AlphaFoldDB" id="A0AA39R2R5"/>
<dbReference type="GO" id="GO:0006457">
    <property type="term" value="P:protein folding"/>
    <property type="evidence" value="ECO:0007669"/>
    <property type="project" value="InterPro"/>
</dbReference>
<dbReference type="FunFam" id="2.30.22.10:FF:000002">
    <property type="entry name" value="GrpE protein homolog"/>
    <property type="match status" value="1"/>
</dbReference>
<name>A0AA39R2R5_9LECA</name>
<dbReference type="Gene3D" id="2.30.22.10">
    <property type="entry name" value="Head domain of nucleotide exchange factor GrpE"/>
    <property type="match status" value="1"/>
</dbReference>
<evidence type="ECO:0000256" key="2">
    <source>
        <dbReference type="ARBA" id="ARBA00009054"/>
    </source>
</evidence>
<protein>
    <recommendedName>
        <fullName evidence="4">GrpE protein homolog</fullName>
    </recommendedName>
</protein>
<evidence type="ECO:0000313" key="8">
    <source>
        <dbReference type="Proteomes" id="UP001166286"/>
    </source>
</evidence>
<dbReference type="InterPro" id="IPR000740">
    <property type="entry name" value="GrpE"/>
</dbReference>
<comment type="function">
    <text evidence="4">Essential component of the PAM complex, a complex required for the translocation of transit peptide-containing proteins from the inner membrane into the mitochondrial matrix in an ATP-dependent manner.</text>
</comment>
<dbReference type="PANTHER" id="PTHR21237">
    <property type="entry name" value="GRPE PROTEIN"/>
    <property type="match status" value="1"/>
</dbReference>
<proteinExistence type="inferred from homology"/>
<dbReference type="InterPro" id="IPR013805">
    <property type="entry name" value="GrpE_CC"/>
</dbReference>
<dbReference type="InterPro" id="IPR009012">
    <property type="entry name" value="GrpE_head"/>
</dbReference>
<dbReference type="PRINTS" id="PR00773">
    <property type="entry name" value="GRPEPROTEIN"/>
</dbReference>
<comment type="similarity">
    <text evidence="2 5">Belongs to the GrpE family.</text>
</comment>
<dbReference type="Pfam" id="PF01025">
    <property type="entry name" value="GrpE"/>
    <property type="match status" value="1"/>
</dbReference>
<dbReference type="PROSITE" id="PS01071">
    <property type="entry name" value="GRPE"/>
    <property type="match status" value="1"/>
</dbReference>
<feature type="region of interest" description="Disordered" evidence="6">
    <location>
        <begin position="45"/>
        <end position="78"/>
    </location>
</feature>